<dbReference type="EMBL" id="JACHLX010000001">
    <property type="protein sequence ID" value="MBB5816288.1"/>
    <property type="molecule type" value="Genomic_DNA"/>
</dbReference>
<name>A0AA89Q9Q4_STRCU</name>
<proteinExistence type="predicted"/>
<organism evidence="1 2">
    <name type="scientific">Streptomyces collinus</name>
    <dbReference type="NCBI Taxonomy" id="42684"/>
    <lineage>
        <taxon>Bacteria</taxon>
        <taxon>Bacillati</taxon>
        <taxon>Actinomycetota</taxon>
        <taxon>Actinomycetes</taxon>
        <taxon>Kitasatosporales</taxon>
        <taxon>Streptomycetaceae</taxon>
        <taxon>Streptomyces</taxon>
    </lineage>
</organism>
<evidence type="ECO:0000313" key="1">
    <source>
        <dbReference type="EMBL" id="MBB5816288.1"/>
    </source>
</evidence>
<dbReference type="Proteomes" id="UP000579531">
    <property type="component" value="Unassembled WGS sequence"/>
</dbReference>
<comment type="caution">
    <text evidence="1">The sequence shown here is derived from an EMBL/GenBank/DDBJ whole genome shotgun (WGS) entry which is preliminary data.</text>
</comment>
<protein>
    <submittedName>
        <fullName evidence="1">Uncharacterized protein</fullName>
    </submittedName>
</protein>
<evidence type="ECO:0000313" key="2">
    <source>
        <dbReference type="Proteomes" id="UP000579531"/>
    </source>
</evidence>
<keyword evidence="2" id="KW-1185">Reference proteome</keyword>
<sequence>MVGYVLSPLRGQYLAIMEVLEQSVDHLPPAEACAALPQKGRNCLLLR</sequence>
<reference evidence="1 2" key="1">
    <citation type="submission" date="2020-08" db="EMBL/GenBank/DDBJ databases">
        <title>Sequencing the genomes of 1000 actinobacteria strains.</title>
        <authorList>
            <person name="Klenk H.-P."/>
        </authorList>
    </citation>
    <scope>NUCLEOTIDE SEQUENCE [LARGE SCALE GENOMIC DNA]</scope>
    <source>
        <strain evidence="1 2">DSM 40129</strain>
    </source>
</reference>
<gene>
    <name evidence="1" type="ORF">HNR72_007316</name>
</gene>
<accession>A0AA89Q9Q4</accession>
<dbReference type="AlphaFoldDB" id="A0AA89Q9Q4"/>